<evidence type="ECO:0000256" key="1">
    <source>
        <dbReference type="ARBA" id="ARBA00009995"/>
    </source>
</evidence>
<proteinExistence type="inferred from homology"/>
<keyword evidence="5" id="KW-1185">Reference proteome</keyword>
<organism evidence="4 5">
    <name type="scientific">Ficus carica</name>
    <name type="common">Common fig</name>
    <dbReference type="NCBI Taxonomy" id="3494"/>
    <lineage>
        <taxon>Eukaryota</taxon>
        <taxon>Viridiplantae</taxon>
        <taxon>Streptophyta</taxon>
        <taxon>Embryophyta</taxon>
        <taxon>Tracheophyta</taxon>
        <taxon>Spermatophyta</taxon>
        <taxon>Magnoliopsida</taxon>
        <taxon>eudicotyledons</taxon>
        <taxon>Gunneridae</taxon>
        <taxon>Pentapetalae</taxon>
        <taxon>rosids</taxon>
        <taxon>fabids</taxon>
        <taxon>Rosales</taxon>
        <taxon>Moraceae</taxon>
        <taxon>Ficeae</taxon>
        <taxon>Ficus</taxon>
    </lineage>
</organism>
<comment type="similarity">
    <text evidence="1">Belongs to the UDP-glycosyltransferase family.</text>
</comment>
<keyword evidence="2" id="KW-0328">Glycosyltransferase</keyword>
<dbReference type="InterPro" id="IPR002213">
    <property type="entry name" value="UDP_glucos_trans"/>
</dbReference>
<dbReference type="PANTHER" id="PTHR48047:SF5">
    <property type="entry name" value="FLAVONOL 7-O-RHAMNOSYLTRANSFERASE"/>
    <property type="match status" value="1"/>
</dbReference>
<dbReference type="SUPFAM" id="SSF53756">
    <property type="entry name" value="UDP-Glycosyltransferase/glycogen phosphorylase"/>
    <property type="match status" value="1"/>
</dbReference>
<protein>
    <submittedName>
        <fullName evidence="4">Uncharacterized protein</fullName>
    </submittedName>
</protein>
<evidence type="ECO:0000256" key="2">
    <source>
        <dbReference type="ARBA" id="ARBA00022676"/>
    </source>
</evidence>
<dbReference type="Pfam" id="PF00201">
    <property type="entry name" value="UDPGT"/>
    <property type="match status" value="1"/>
</dbReference>
<dbReference type="Gene3D" id="3.40.50.2000">
    <property type="entry name" value="Glycogen Phosphorylase B"/>
    <property type="match status" value="2"/>
</dbReference>
<evidence type="ECO:0000313" key="4">
    <source>
        <dbReference type="EMBL" id="GMN54323.1"/>
    </source>
</evidence>
<dbReference type="GO" id="GO:0051555">
    <property type="term" value="P:flavonol biosynthetic process"/>
    <property type="evidence" value="ECO:0007669"/>
    <property type="project" value="TreeGrafter"/>
</dbReference>
<dbReference type="FunFam" id="3.40.50.2000:FF:000056">
    <property type="entry name" value="Glycosyltransferase"/>
    <property type="match status" value="1"/>
</dbReference>
<dbReference type="PANTHER" id="PTHR48047">
    <property type="entry name" value="GLYCOSYLTRANSFERASE"/>
    <property type="match status" value="1"/>
</dbReference>
<dbReference type="CDD" id="cd03784">
    <property type="entry name" value="GT1_Gtf-like"/>
    <property type="match status" value="1"/>
</dbReference>
<accession>A0AA88DCF7</accession>
<dbReference type="AlphaFoldDB" id="A0AA88DCF7"/>
<reference evidence="4" key="1">
    <citation type="submission" date="2023-07" db="EMBL/GenBank/DDBJ databases">
        <title>draft genome sequence of fig (Ficus carica).</title>
        <authorList>
            <person name="Takahashi T."/>
            <person name="Nishimura K."/>
        </authorList>
    </citation>
    <scope>NUCLEOTIDE SEQUENCE</scope>
</reference>
<sequence>MEDFTNKKNTHILVIPYPAPGHIIPMMDLTNQLAIRGLAITIFTTPKNLHILNPLVSNHPNLVQTLVLPFPSDPAIPAGVENMQELPLTFLPHIFLALAKLHDPLLSWFQSHPDPPRAIISDTFLSLWTYPLARRLGIRRLGFCPVQAASMNEWWGRMESRKEGDVHEIYVKGYLASKASDGLILNTFDELERESSAYLKSTFLGPQPVWAVGPLLPIKDGNGRGGPSSVPTSEVMTWLDSWQVDKSVVYVCFGSQINLTGSQMEVLADALDRSGVRFIWVVKDLMRGIQVAGDSQDLIPSGFEDRMAGRGLVIRGWAPQVEILRHRAVGSYLTHCGWTSALEGLLTETLLLLWPMQANQFENARLLVDRLGVSVRVCEGLETVPNALELARILAESVDSTRLERARAMELRRVALDSTKPRGSSYMALDELVKDLCKQ</sequence>
<name>A0AA88DCF7_FICCA</name>
<keyword evidence="3" id="KW-0808">Transferase</keyword>
<dbReference type="GO" id="GO:0035251">
    <property type="term" value="F:UDP-glucosyltransferase activity"/>
    <property type="evidence" value="ECO:0007669"/>
    <property type="project" value="TreeGrafter"/>
</dbReference>
<dbReference type="Proteomes" id="UP001187192">
    <property type="component" value="Unassembled WGS sequence"/>
</dbReference>
<gene>
    <name evidence="4" type="ORF">TIFTF001_023457</name>
</gene>
<comment type="caution">
    <text evidence="4">The sequence shown here is derived from an EMBL/GenBank/DDBJ whole genome shotgun (WGS) entry which is preliminary data.</text>
</comment>
<dbReference type="EMBL" id="BTGU01000050">
    <property type="protein sequence ID" value="GMN54323.1"/>
    <property type="molecule type" value="Genomic_DNA"/>
</dbReference>
<evidence type="ECO:0000313" key="5">
    <source>
        <dbReference type="Proteomes" id="UP001187192"/>
    </source>
</evidence>
<evidence type="ECO:0000256" key="3">
    <source>
        <dbReference type="ARBA" id="ARBA00022679"/>
    </source>
</evidence>